<gene>
    <name evidence="2" type="ORF">ABT39_MTgene2639</name>
</gene>
<sequence length="66" mass="7372">MKMGNEHIFEDLVYPNYVPAPNGGAEDAISGSTRSPLGAVTCLHYIYIYISFSIFFFSTFLVPPHQ</sequence>
<geneLocation type="mitochondrion" evidence="2"/>
<protein>
    <submittedName>
        <fullName evidence="2">Uncharacterized protein</fullName>
    </submittedName>
</protein>
<accession>A0A101LUE1</accession>
<name>A0A101LUE1_PICGL</name>
<evidence type="ECO:0000256" key="1">
    <source>
        <dbReference type="SAM" id="Phobius"/>
    </source>
</evidence>
<feature type="transmembrane region" description="Helical" evidence="1">
    <location>
        <begin position="44"/>
        <end position="62"/>
    </location>
</feature>
<dbReference type="EMBL" id="LKAM01000018">
    <property type="protein sequence ID" value="KUM45537.1"/>
    <property type="molecule type" value="Genomic_DNA"/>
</dbReference>
<keyword evidence="1" id="KW-1133">Transmembrane helix</keyword>
<keyword evidence="1" id="KW-0812">Transmembrane</keyword>
<organism evidence="2">
    <name type="scientific">Picea glauca</name>
    <name type="common">White spruce</name>
    <name type="synonym">Pinus glauca</name>
    <dbReference type="NCBI Taxonomy" id="3330"/>
    <lineage>
        <taxon>Eukaryota</taxon>
        <taxon>Viridiplantae</taxon>
        <taxon>Streptophyta</taxon>
        <taxon>Embryophyta</taxon>
        <taxon>Tracheophyta</taxon>
        <taxon>Spermatophyta</taxon>
        <taxon>Pinopsida</taxon>
        <taxon>Pinidae</taxon>
        <taxon>Conifers I</taxon>
        <taxon>Pinales</taxon>
        <taxon>Pinaceae</taxon>
        <taxon>Picea</taxon>
    </lineage>
</organism>
<reference evidence="2" key="1">
    <citation type="journal article" date="2015" name="Genome Biol. Evol.">
        <title>Organellar Genomes of White Spruce (Picea glauca): Assembly and Annotation.</title>
        <authorList>
            <person name="Jackman S.D."/>
            <person name="Warren R.L."/>
            <person name="Gibb E.A."/>
            <person name="Vandervalk B.P."/>
            <person name="Mohamadi H."/>
            <person name="Chu J."/>
            <person name="Raymond A."/>
            <person name="Pleasance S."/>
            <person name="Coope R."/>
            <person name="Wildung M.R."/>
            <person name="Ritland C.E."/>
            <person name="Bousquet J."/>
            <person name="Jones S.J."/>
            <person name="Bohlmann J."/>
            <person name="Birol I."/>
        </authorList>
    </citation>
    <scope>NUCLEOTIDE SEQUENCE [LARGE SCALE GENOMIC DNA]</scope>
    <source>
        <tissue evidence="2">Flushing bud</tissue>
    </source>
</reference>
<evidence type="ECO:0000313" key="2">
    <source>
        <dbReference type="EMBL" id="KUM45537.1"/>
    </source>
</evidence>
<proteinExistence type="predicted"/>
<keyword evidence="1" id="KW-0472">Membrane</keyword>
<keyword evidence="2" id="KW-0496">Mitochondrion</keyword>
<dbReference type="AlphaFoldDB" id="A0A101LUE1"/>
<comment type="caution">
    <text evidence="2">The sequence shown here is derived from an EMBL/GenBank/DDBJ whole genome shotgun (WGS) entry which is preliminary data.</text>
</comment>